<proteinExistence type="inferred from homology"/>
<evidence type="ECO:0000313" key="5">
    <source>
        <dbReference type="EMBL" id="CAD9333150.1"/>
    </source>
</evidence>
<feature type="domain" description="AARP2CN" evidence="3">
    <location>
        <begin position="377"/>
        <end position="465"/>
    </location>
</feature>
<accession>A0A7S2EFX7</accession>
<comment type="similarity">
    <text evidence="1">Belongs to the TRAFAC class translation factor GTPase superfamily. Bms1-like GTPase family. TSR1 subfamily.</text>
</comment>
<organism evidence="5">
    <name type="scientific">Ditylum brightwellii</name>
    <dbReference type="NCBI Taxonomy" id="49249"/>
    <lineage>
        <taxon>Eukaryota</taxon>
        <taxon>Sar</taxon>
        <taxon>Stramenopiles</taxon>
        <taxon>Ochrophyta</taxon>
        <taxon>Bacillariophyta</taxon>
        <taxon>Mediophyceae</taxon>
        <taxon>Lithodesmiophycidae</taxon>
        <taxon>Lithodesmiales</taxon>
        <taxon>Lithodesmiaceae</taxon>
        <taxon>Ditylum</taxon>
    </lineage>
</organism>
<evidence type="ECO:0000256" key="1">
    <source>
        <dbReference type="ARBA" id="ARBA00038288"/>
    </source>
</evidence>
<dbReference type="GO" id="GO:0030688">
    <property type="term" value="C:preribosome, small subunit precursor"/>
    <property type="evidence" value="ECO:0007669"/>
    <property type="project" value="TreeGrafter"/>
</dbReference>
<dbReference type="InterPro" id="IPR039761">
    <property type="entry name" value="Bms1/Tsr1"/>
</dbReference>
<dbReference type="GO" id="GO:0000462">
    <property type="term" value="P:maturation of SSU-rRNA from tricistronic rRNA transcript (SSU-rRNA, 5.8S rRNA, LSU-rRNA)"/>
    <property type="evidence" value="ECO:0007669"/>
    <property type="project" value="TreeGrafter"/>
</dbReference>
<dbReference type="GO" id="GO:0034511">
    <property type="term" value="F:U3 snoRNA binding"/>
    <property type="evidence" value="ECO:0007669"/>
    <property type="project" value="TreeGrafter"/>
</dbReference>
<evidence type="ECO:0000259" key="4">
    <source>
        <dbReference type="SMART" id="SM01362"/>
    </source>
</evidence>
<dbReference type="SMART" id="SM01362">
    <property type="entry name" value="DUF663"/>
    <property type="match status" value="1"/>
</dbReference>
<evidence type="ECO:0008006" key="6">
    <source>
        <dbReference type="Google" id="ProtNLM"/>
    </source>
</evidence>
<dbReference type="Pfam" id="PF08142">
    <property type="entry name" value="AARP2CN"/>
    <property type="match status" value="1"/>
</dbReference>
<dbReference type="GO" id="GO:0000479">
    <property type="term" value="P:endonucleolytic cleavage of tricistronic rRNA transcript (SSU-rRNA, 5.8S rRNA, LSU-rRNA)"/>
    <property type="evidence" value="ECO:0007669"/>
    <property type="project" value="TreeGrafter"/>
</dbReference>
<feature type="compositionally biased region" description="Basic and acidic residues" evidence="2">
    <location>
        <begin position="694"/>
        <end position="713"/>
    </location>
</feature>
<feature type="compositionally biased region" description="Basic and acidic residues" evidence="2">
    <location>
        <begin position="62"/>
        <end position="87"/>
    </location>
</feature>
<dbReference type="EMBL" id="HBGN01019883">
    <property type="protein sequence ID" value="CAD9333150.1"/>
    <property type="molecule type" value="Transcribed_RNA"/>
</dbReference>
<dbReference type="AlphaFoldDB" id="A0A7S2EFX7"/>
<feature type="region of interest" description="Disordered" evidence="2">
    <location>
        <begin position="216"/>
        <end position="238"/>
    </location>
</feature>
<dbReference type="PANTHER" id="PTHR12858">
    <property type="entry name" value="RIBOSOME BIOGENESIS PROTEIN"/>
    <property type="match status" value="1"/>
</dbReference>
<dbReference type="GO" id="GO:0005634">
    <property type="term" value="C:nucleus"/>
    <property type="evidence" value="ECO:0007669"/>
    <property type="project" value="InterPro"/>
</dbReference>
<feature type="region of interest" description="Disordered" evidence="2">
    <location>
        <begin position="1"/>
        <end position="98"/>
    </location>
</feature>
<dbReference type="SMART" id="SM00785">
    <property type="entry name" value="AARP2CN"/>
    <property type="match status" value="1"/>
</dbReference>
<feature type="compositionally biased region" description="Basic and acidic residues" evidence="2">
    <location>
        <begin position="529"/>
        <end position="538"/>
    </location>
</feature>
<dbReference type="Pfam" id="PF04950">
    <property type="entry name" value="RIBIOP_C"/>
    <property type="match status" value="1"/>
</dbReference>
<feature type="region of interest" description="Disordered" evidence="2">
    <location>
        <begin position="685"/>
        <end position="723"/>
    </location>
</feature>
<feature type="region of interest" description="Disordered" evidence="2">
    <location>
        <begin position="520"/>
        <end position="541"/>
    </location>
</feature>
<dbReference type="GO" id="GO:0003924">
    <property type="term" value="F:GTPase activity"/>
    <property type="evidence" value="ECO:0007669"/>
    <property type="project" value="TreeGrafter"/>
</dbReference>
<feature type="compositionally biased region" description="Basic residues" evidence="2">
    <location>
        <begin position="1"/>
        <end position="30"/>
    </location>
</feature>
<dbReference type="GO" id="GO:0005525">
    <property type="term" value="F:GTP binding"/>
    <property type="evidence" value="ECO:0007669"/>
    <property type="project" value="TreeGrafter"/>
</dbReference>
<dbReference type="InterPro" id="IPR012948">
    <property type="entry name" value="AARP2CN"/>
</dbReference>
<protein>
    <recommendedName>
        <fullName evidence="6">Bms1-type G domain-containing protein</fullName>
    </recommendedName>
</protein>
<evidence type="ECO:0000256" key="2">
    <source>
        <dbReference type="SAM" id="MobiDB-lite"/>
    </source>
</evidence>
<evidence type="ECO:0000259" key="3">
    <source>
        <dbReference type="SMART" id="SM00785"/>
    </source>
</evidence>
<feature type="compositionally biased region" description="Gly residues" evidence="2">
    <location>
        <begin position="36"/>
        <end position="47"/>
    </location>
</feature>
<dbReference type="PANTHER" id="PTHR12858:SF1">
    <property type="entry name" value="PRE-RRNA-PROCESSING PROTEIN TSR1 HOMOLOG"/>
    <property type="match status" value="1"/>
</dbReference>
<gene>
    <name evidence="5" type="ORF">DBRI1063_LOCUS12672</name>
</gene>
<sequence length="986" mass="108246">MPGGHHHRAGGLRQSNKRNKRSNASKRSKTRSAGGKLAGGGGGGGTKRAGIKNNHAASIRGGRMERLNAAKQRREMKKEAKLAERRAGGAAGAGGSGSDAPRVVGIISLSEGEADVEERVRDFVLSGADKTTLGIDGKKLGSITAKYPTHGRDGLLSFVTNSAAFRPQYDDSEGSGNKVLTGQSTEDASVSAALDLCRVCDLIVFVLDASSSAPSPLESGMSVGGISHNTNSTKLNPEDLISSRGERVLTAVKSQGLPSVLTLLVHSESADGEGDDEDDGTMSLISQSDKSMRRSAIRRRAELKRFTARFASTEFGEDVRTAEVDLNSNIEEEHEDEMAQEDTMEEDHKSVNTSLTHTTMSTSRSKKLIPIIKPPHPSASLVRILCTIHAKPPRWVADAPRPYLVTDPSSAEKGECGHVYDRSKQELQLTGYIRGHIPWDVNSLVHIPNLGTFGVKRVEKATAPLTSARNRDTSSMEQESEVQVVDVDHSIRESLQMFATPDALEGEQNLIGFDEDREYDEDDIDNDADDKGFQKGESRPTGWSDYQSAWLDAIDLDGEEDEVDHGELAFALNKKSDSASVAAAGMLDLDEANDVTPEERRALLEQRRKGRKEDLEFPDEVEVQDDVKASDRFARYRSLKSFRRSHWDPKENLPDSYGNIYHFQSFKSTQRDVMADMKDVMDAAAEAMSPGGRWSKEHNKQKNEDSMDDRDMTDSSDEDEDLLEGHLPSGVYVTITVESVPPSSYDCISPSALLAVVSLLPHENKVSVMHAGLSQTPNCEMPPSDPIKSKDVLTIRCGWRTWRCRPVFSQNNLNSDKHKFERYMPTDGAHFAASFFGPVTYAPCPVLVFREAGPERNARQLVAVGSVLGADAERIVVKRIILTGFPVRVHKRHATVKYMFYNPDDVMWFKPAGLTTKHGLQGNIIESVGVHGTMKCLFNAPIKQHDTVCLPLYKRIFPKYAPTAVGPREGDDGATTATRKEQLVVF</sequence>
<reference evidence="5" key="1">
    <citation type="submission" date="2021-01" db="EMBL/GenBank/DDBJ databases">
        <authorList>
            <person name="Corre E."/>
            <person name="Pelletier E."/>
            <person name="Niang G."/>
            <person name="Scheremetjew M."/>
            <person name="Finn R."/>
            <person name="Kale V."/>
            <person name="Holt S."/>
            <person name="Cochrane G."/>
            <person name="Meng A."/>
            <person name="Brown T."/>
            <person name="Cohen L."/>
        </authorList>
    </citation>
    <scope>NUCLEOTIDE SEQUENCE</scope>
    <source>
        <strain evidence="5">Pop2</strain>
    </source>
</reference>
<name>A0A7S2EFX7_9STRA</name>
<dbReference type="InterPro" id="IPR007034">
    <property type="entry name" value="BMS1_TSR1_C"/>
</dbReference>
<feature type="domain" description="Ribosome biogenesis protein BMS1/TSR1 C-terminal" evidence="4">
    <location>
        <begin position="620"/>
        <end position="956"/>
    </location>
</feature>